<dbReference type="VEuPathDB" id="FungiDB:PV08_03732"/>
<reference evidence="1 2" key="1">
    <citation type="submission" date="2015-01" db="EMBL/GenBank/DDBJ databases">
        <title>The Genome Sequence of Exophiala spinifera CBS89968.</title>
        <authorList>
            <consortium name="The Broad Institute Genomics Platform"/>
            <person name="Cuomo C."/>
            <person name="de Hoog S."/>
            <person name="Gorbushina A."/>
            <person name="Stielow B."/>
            <person name="Teixiera M."/>
            <person name="Abouelleil A."/>
            <person name="Chapman S.B."/>
            <person name="Priest M."/>
            <person name="Young S.K."/>
            <person name="Wortman J."/>
            <person name="Nusbaum C."/>
            <person name="Birren B."/>
        </authorList>
    </citation>
    <scope>NUCLEOTIDE SEQUENCE [LARGE SCALE GENOMIC DNA]</scope>
    <source>
        <strain evidence="1 2">CBS 89968</strain>
    </source>
</reference>
<keyword evidence="2" id="KW-1185">Reference proteome</keyword>
<dbReference type="Proteomes" id="UP000053328">
    <property type="component" value="Unassembled WGS sequence"/>
</dbReference>
<name>A0A0D2BZ27_9EURO</name>
<proteinExistence type="predicted"/>
<accession>A0A0D2BZ27</accession>
<dbReference type="RefSeq" id="XP_016236760.1">
    <property type="nucleotide sequence ID" value="XM_016378083.1"/>
</dbReference>
<evidence type="ECO:0008006" key="3">
    <source>
        <dbReference type="Google" id="ProtNLM"/>
    </source>
</evidence>
<dbReference type="HOGENOM" id="CLU_1510627_0_0_1"/>
<protein>
    <recommendedName>
        <fullName evidence="3">ABM domain-containing protein</fullName>
    </recommendedName>
</protein>
<dbReference type="STRING" id="91928.A0A0D2BZ27"/>
<dbReference type="AlphaFoldDB" id="A0A0D2BZ27"/>
<organism evidence="1 2">
    <name type="scientific">Exophiala spinifera</name>
    <dbReference type="NCBI Taxonomy" id="91928"/>
    <lineage>
        <taxon>Eukaryota</taxon>
        <taxon>Fungi</taxon>
        <taxon>Dikarya</taxon>
        <taxon>Ascomycota</taxon>
        <taxon>Pezizomycotina</taxon>
        <taxon>Eurotiomycetes</taxon>
        <taxon>Chaetothyriomycetidae</taxon>
        <taxon>Chaetothyriales</taxon>
        <taxon>Herpotrichiellaceae</taxon>
        <taxon>Exophiala</taxon>
    </lineage>
</organism>
<dbReference type="OrthoDB" id="3830579at2759"/>
<dbReference type="EMBL" id="KN847494">
    <property type="protein sequence ID" value="KIW16544.1"/>
    <property type="molecule type" value="Genomic_DNA"/>
</dbReference>
<sequence>MPRPVTEVVTLTLQPEANADEVISGWDDISYHKAFEQSETDFAAAGAFLGPVITDPPFMFHVYLDPVERERILSAPIIEVATFFSVPKGYSDEGEKLLRILGSFQGGLGFLHAEIVEDIAVEGINPKGIGWFNFLAWESTAQHVAAKESDAVQGSIHLIRGEGQMGEIERHYVKFTGA</sequence>
<gene>
    <name evidence="1" type="ORF">PV08_03732</name>
</gene>
<evidence type="ECO:0000313" key="1">
    <source>
        <dbReference type="EMBL" id="KIW16544.1"/>
    </source>
</evidence>
<evidence type="ECO:0000313" key="2">
    <source>
        <dbReference type="Proteomes" id="UP000053328"/>
    </source>
</evidence>
<dbReference type="GeneID" id="27330815"/>